<dbReference type="GO" id="GO:0005737">
    <property type="term" value="C:cytoplasm"/>
    <property type="evidence" value="ECO:0007669"/>
    <property type="project" value="InterPro"/>
</dbReference>
<dbReference type="Gene3D" id="1.10.580.10">
    <property type="entry name" value="Citrate Synthase, domain 1"/>
    <property type="match status" value="1"/>
</dbReference>
<dbReference type="PRINTS" id="PR00143">
    <property type="entry name" value="CITRTSNTHASE"/>
</dbReference>
<dbReference type="PANTHER" id="PTHR42871">
    <property type="entry name" value="CITRATE SYNTHASE"/>
    <property type="match status" value="1"/>
</dbReference>
<comment type="similarity">
    <text evidence="2">Belongs to the citrate synthase family.</text>
</comment>
<dbReference type="GO" id="GO:0036440">
    <property type="term" value="F:citrate synthase activity"/>
    <property type="evidence" value="ECO:0007669"/>
    <property type="project" value="UniProtKB-EC"/>
</dbReference>
<proteinExistence type="inferred from homology"/>
<sequence length="309" mass="34040">FSVLESSAGPKVIDTRALYSKTGYLAFDPGFSSTCSCKSAISFIDGDHGILQYRGYNIEDLAKNGDFTEVSYLLINGELPNPEQKKKYSQAITLHTMVHEQVQRFSQGFRRDAHPMAMLVGMVGALSAFYHESKYDYSSTAGQWAAVSRVIAKMPTVASLAYKFSIGQPVMYPKNDLDYSENFLHMLFGTPTQEYEVDPIKAKAIDTILVLHADHEQNASTSTVRLAGSSGANPFACMAAGIASLWGRAHGGANEAVVDMLEEMQNKGNIGSYIRKAKDPNDSFRLMGFGHRVYKNHDPRASVLKEICH</sequence>
<protein>
    <recommendedName>
        <fullName evidence="3">citrate synthase (unknown stereospecificity)</fullName>
        <ecNumber evidence="3">2.3.3.16</ecNumber>
    </recommendedName>
</protein>
<dbReference type="EC" id="2.3.3.16" evidence="3"/>
<evidence type="ECO:0000256" key="4">
    <source>
        <dbReference type="ARBA" id="ARBA00022532"/>
    </source>
</evidence>
<feature type="non-terminal residue" evidence="6">
    <location>
        <position position="1"/>
    </location>
</feature>
<dbReference type="InterPro" id="IPR002020">
    <property type="entry name" value="Citrate_synthase"/>
</dbReference>
<evidence type="ECO:0000256" key="5">
    <source>
        <dbReference type="ARBA" id="ARBA00022679"/>
    </source>
</evidence>
<accession>A0A382SQB1</accession>
<dbReference type="Gene3D" id="1.10.230.10">
    <property type="entry name" value="Cytochrome P450-Terp, domain 2"/>
    <property type="match status" value="1"/>
</dbReference>
<dbReference type="InterPro" id="IPR019810">
    <property type="entry name" value="Citrate_synthase_AS"/>
</dbReference>
<organism evidence="6">
    <name type="scientific">marine metagenome</name>
    <dbReference type="NCBI Taxonomy" id="408172"/>
    <lineage>
        <taxon>unclassified sequences</taxon>
        <taxon>metagenomes</taxon>
        <taxon>ecological metagenomes</taxon>
    </lineage>
</organism>
<dbReference type="AlphaFoldDB" id="A0A382SQB1"/>
<evidence type="ECO:0000256" key="1">
    <source>
        <dbReference type="ARBA" id="ARBA00004751"/>
    </source>
</evidence>
<dbReference type="Gene3D" id="2.20.28.60">
    <property type="match status" value="1"/>
</dbReference>
<evidence type="ECO:0000313" key="6">
    <source>
        <dbReference type="EMBL" id="SVD11752.1"/>
    </source>
</evidence>
<keyword evidence="4" id="KW-0816">Tricarboxylic acid cycle</keyword>
<dbReference type="PANTHER" id="PTHR42871:SF1">
    <property type="entry name" value="CITRATE SYNTHASE"/>
    <property type="match status" value="1"/>
</dbReference>
<comment type="pathway">
    <text evidence="1">Carbohydrate metabolism; tricarboxylic acid cycle; isocitrate from oxaloacetate: step 1/2.</text>
</comment>
<dbReference type="PROSITE" id="PS00480">
    <property type="entry name" value="CITRATE_SYNTHASE"/>
    <property type="match status" value="1"/>
</dbReference>
<dbReference type="InterPro" id="IPR016142">
    <property type="entry name" value="Citrate_synth-like_lrg_a-sub"/>
</dbReference>
<dbReference type="NCBIfam" id="TIGR01798">
    <property type="entry name" value="cit_synth_I"/>
    <property type="match status" value="1"/>
</dbReference>
<evidence type="ECO:0000256" key="2">
    <source>
        <dbReference type="ARBA" id="ARBA00010566"/>
    </source>
</evidence>
<reference evidence="6" key="1">
    <citation type="submission" date="2018-05" db="EMBL/GenBank/DDBJ databases">
        <authorList>
            <person name="Lanie J.A."/>
            <person name="Ng W.-L."/>
            <person name="Kazmierczak K.M."/>
            <person name="Andrzejewski T.M."/>
            <person name="Davidsen T.M."/>
            <person name="Wayne K.J."/>
            <person name="Tettelin H."/>
            <person name="Glass J.I."/>
            <person name="Rusch D."/>
            <person name="Podicherti R."/>
            <person name="Tsui H.-C.T."/>
            <person name="Winkler M.E."/>
        </authorList>
    </citation>
    <scope>NUCLEOTIDE SEQUENCE</scope>
</reference>
<dbReference type="EMBL" id="UINC01130595">
    <property type="protein sequence ID" value="SVD11752.1"/>
    <property type="molecule type" value="Genomic_DNA"/>
</dbReference>
<dbReference type="InterPro" id="IPR036969">
    <property type="entry name" value="Citrate_synthase_sf"/>
</dbReference>
<name>A0A382SQB1_9ZZZZ</name>
<gene>
    <name evidence="6" type="ORF">METZ01_LOCUS364606</name>
</gene>
<keyword evidence="5" id="KW-0808">Transferase</keyword>
<dbReference type="Pfam" id="PF00285">
    <property type="entry name" value="Citrate_synt"/>
    <property type="match status" value="1"/>
</dbReference>
<dbReference type="InterPro" id="IPR010953">
    <property type="entry name" value="Citrate_synthase_typ-I"/>
</dbReference>
<dbReference type="GO" id="GO:0006099">
    <property type="term" value="P:tricarboxylic acid cycle"/>
    <property type="evidence" value="ECO:0007669"/>
    <property type="project" value="UniProtKB-UniPathway"/>
</dbReference>
<dbReference type="UniPathway" id="UPA00223">
    <property type="reaction ID" value="UER00717"/>
</dbReference>
<dbReference type="SUPFAM" id="SSF48256">
    <property type="entry name" value="Citrate synthase"/>
    <property type="match status" value="1"/>
</dbReference>
<feature type="non-terminal residue" evidence="6">
    <location>
        <position position="309"/>
    </location>
</feature>
<evidence type="ECO:0000256" key="3">
    <source>
        <dbReference type="ARBA" id="ARBA00012972"/>
    </source>
</evidence>
<dbReference type="InterPro" id="IPR016143">
    <property type="entry name" value="Citrate_synth-like_sm_a-sub"/>
</dbReference>